<feature type="region of interest" description="Disordered" evidence="1">
    <location>
        <begin position="1"/>
        <end position="29"/>
    </location>
</feature>
<organism evidence="2 3">
    <name type="scientific">Daphnia magna</name>
    <dbReference type="NCBI Taxonomy" id="35525"/>
    <lineage>
        <taxon>Eukaryota</taxon>
        <taxon>Metazoa</taxon>
        <taxon>Ecdysozoa</taxon>
        <taxon>Arthropoda</taxon>
        <taxon>Crustacea</taxon>
        <taxon>Branchiopoda</taxon>
        <taxon>Diplostraca</taxon>
        <taxon>Cladocera</taxon>
        <taxon>Anomopoda</taxon>
        <taxon>Daphniidae</taxon>
        <taxon>Daphnia</taxon>
    </lineage>
</organism>
<dbReference type="Proteomes" id="UP001234178">
    <property type="component" value="Unassembled WGS sequence"/>
</dbReference>
<accession>A0ABR0AQX9</accession>
<name>A0ABR0AQX9_9CRUS</name>
<sequence length="90" mass="10230">MADRSSAKSPPDDQAGKHKFHPQHKSKEPEGYYSCYLTSMKSSQYSPKSQSHLVYQNLHEDIVLCTSCITEGITGFMPENLQYGHKKKHT</sequence>
<gene>
    <name evidence="2" type="ORF">OUZ56_016573</name>
</gene>
<protein>
    <submittedName>
        <fullName evidence="2">Uncharacterized protein</fullName>
    </submittedName>
</protein>
<proteinExistence type="predicted"/>
<evidence type="ECO:0000313" key="2">
    <source>
        <dbReference type="EMBL" id="KAK4027528.1"/>
    </source>
</evidence>
<comment type="caution">
    <text evidence="2">The sequence shown here is derived from an EMBL/GenBank/DDBJ whole genome shotgun (WGS) entry which is preliminary data.</text>
</comment>
<dbReference type="EMBL" id="JAOYFB010000038">
    <property type="protein sequence ID" value="KAK4027528.1"/>
    <property type="molecule type" value="Genomic_DNA"/>
</dbReference>
<reference evidence="2 3" key="1">
    <citation type="journal article" date="2023" name="Nucleic Acids Res.">
        <title>The hologenome of Daphnia magna reveals possible DNA methylation and microbiome-mediated evolution of the host genome.</title>
        <authorList>
            <person name="Chaturvedi A."/>
            <person name="Li X."/>
            <person name="Dhandapani V."/>
            <person name="Marshall H."/>
            <person name="Kissane S."/>
            <person name="Cuenca-Cambronero M."/>
            <person name="Asole G."/>
            <person name="Calvet F."/>
            <person name="Ruiz-Romero M."/>
            <person name="Marangio P."/>
            <person name="Guigo R."/>
            <person name="Rago D."/>
            <person name="Mirbahai L."/>
            <person name="Eastwood N."/>
            <person name="Colbourne J.K."/>
            <person name="Zhou J."/>
            <person name="Mallon E."/>
            <person name="Orsini L."/>
        </authorList>
    </citation>
    <scope>NUCLEOTIDE SEQUENCE [LARGE SCALE GENOMIC DNA]</scope>
    <source>
        <strain evidence="2">LRV0_1</strain>
    </source>
</reference>
<keyword evidence="3" id="KW-1185">Reference proteome</keyword>
<evidence type="ECO:0000256" key="1">
    <source>
        <dbReference type="SAM" id="MobiDB-lite"/>
    </source>
</evidence>
<evidence type="ECO:0000313" key="3">
    <source>
        <dbReference type="Proteomes" id="UP001234178"/>
    </source>
</evidence>
<feature type="compositionally biased region" description="Basic and acidic residues" evidence="1">
    <location>
        <begin position="1"/>
        <end position="16"/>
    </location>
</feature>